<feature type="transmembrane region" description="Helical" evidence="1">
    <location>
        <begin position="141"/>
        <end position="161"/>
    </location>
</feature>
<dbReference type="Pfam" id="PF13367">
    <property type="entry name" value="PrsW-protease"/>
    <property type="match status" value="1"/>
</dbReference>
<evidence type="ECO:0000313" key="2">
    <source>
        <dbReference type="EMBL" id="MFD2674034.1"/>
    </source>
</evidence>
<dbReference type="PANTHER" id="PTHR36844:SF1">
    <property type="entry name" value="PROTEASE PRSW"/>
    <property type="match status" value="1"/>
</dbReference>
<reference evidence="3" key="1">
    <citation type="journal article" date="2019" name="Int. J. Syst. Evol. Microbiol.">
        <title>The Global Catalogue of Microorganisms (GCM) 10K type strain sequencing project: providing services to taxonomists for standard genome sequencing and annotation.</title>
        <authorList>
            <consortium name="The Broad Institute Genomics Platform"/>
            <consortium name="The Broad Institute Genome Sequencing Center for Infectious Disease"/>
            <person name="Wu L."/>
            <person name="Ma J."/>
        </authorList>
    </citation>
    <scope>NUCLEOTIDE SEQUENCE [LARGE SCALE GENOMIC DNA]</scope>
    <source>
        <strain evidence="3">TISTR 1511</strain>
    </source>
</reference>
<keyword evidence="2" id="KW-0378">Hydrolase</keyword>
<name>A0ABW5RHP0_9MICO</name>
<dbReference type="PANTHER" id="PTHR36844">
    <property type="entry name" value="PROTEASE PRSW"/>
    <property type="match status" value="1"/>
</dbReference>
<proteinExistence type="predicted"/>
<sequence>MRTNLTPQTPITLGKMILSSTTDIRIKRRLRRARRTPLIWLLVLGIVLVIGLIAIGWLLVTWEASAILMAFPALVPLAIVWFSVHWLDRWEPEPPLLLAMCFLWGGGASILGTLIAGNFLLEVAASTVAKNMDIEAFSLLVQGPVVEEIMKSLGVVIVLLIAWREVHGLLDGFVYAAMIGSGFAFTENIVYFASSGSTGLDFVWLLVVRGILSPFAHVVFTGAIGLALGWAVRRREPLHFVIAGLVGTVVAVGLHSMWNGGSLYLLPFIGVDPNNPFAWIISYAVFQLPLFILFGYVLVQLQFQDQEIIRMRLGEYRRAGWFTASEVRMISNWQERKTAVAWAKQQSPAVRDALLAFVRDATRLAFAREHASVDKRDRQRRIREKELLEQTRADRNLLNELTNAKAPTESPQA</sequence>
<evidence type="ECO:0000256" key="1">
    <source>
        <dbReference type="SAM" id="Phobius"/>
    </source>
</evidence>
<accession>A0ABW5RHP0</accession>
<feature type="transmembrane region" description="Helical" evidence="1">
    <location>
        <begin position="38"/>
        <end position="60"/>
    </location>
</feature>
<keyword evidence="1" id="KW-1133">Transmembrane helix</keyword>
<comment type="caution">
    <text evidence="2">The sequence shown here is derived from an EMBL/GenBank/DDBJ whole genome shotgun (WGS) entry which is preliminary data.</text>
</comment>
<dbReference type="InterPro" id="IPR026898">
    <property type="entry name" value="PrsW"/>
</dbReference>
<keyword evidence="1" id="KW-0812">Transmembrane</keyword>
<keyword evidence="3" id="KW-1185">Reference proteome</keyword>
<dbReference type="Proteomes" id="UP001597453">
    <property type="component" value="Unassembled WGS sequence"/>
</dbReference>
<protein>
    <submittedName>
        <fullName evidence="2">PrsW family intramembrane metalloprotease</fullName>
    </submittedName>
</protein>
<keyword evidence="2" id="KW-0482">Metalloprotease</keyword>
<dbReference type="GO" id="GO:0008237">
    <property type="term" value="F:metallopeptidase activity"/>
    <property type="evidence" value="ECO:0007669"/>
    <property type="project" value="UniProtKB-KW"/>
</dbReference>
<feature type="transmembrane region" description="Helical" evidence="1">
    <location>
        <begin position="96"/>
        <end position="121"/>
    </location>
</feature>
<organism evidence="2 3">
    <name type="scientific">Gulosibacter bifidus</name>
    <dbReference type="NCBI Taxonomy" id="272239"/>
    <lineage>
        <taxon>Bacteria</taxon>
        <taxon>Bacillati</taxon>
        <taxon>Actinomycetota</taxon>
        <taxon>Actinomycetes</taxon>
        <taxon>Micrococcales</taxon>
        <taxon>Microbacteriaceae</taxon>
        <taxon>Gulosibacter</taxon>
    </lineage>
</organism>
<gene>
    <name evidence="2" type="ORF">ACFSUQ_01770</name>
</gene>
<feature type="transmembrane region" description="Helical" evidence="1">
    <location>
        <begin position="66"/>
        <end position="84"/>
    </location>
</feature>
<keyword evidence="1" id="KW-0472">Membrane</keyword>
<dbReference type="RefSeq" id="WP_083524361.1">
    <property type="nucleotide sequence ID" value="NZ_JBHUNF010000001.1"/>
</dbReference>
<feature type="transmembrane region" description="Helical" evidence="1">
    <location>
        <begin position="238"/>
        <end position="258"/>
    </location>
</feature>
<feature type="transmembrane region" description="Helical" evidence="1">
    <location>
        <begin position="278"/>
        <end position="303"/>
    </location>
</feature>
<keyword evidence="2" id="KW-0645">Protease</keyword>
<evidence type="ECO:0000313" key="3">
    <source>
        <dbReference type="Proteomes" id="UP001597453"/>
    </source>
</evidence>
<feature type="transmembrane region" description="Helical" evidence="1">
    <location>
        <begin position="173"/>
        <end position="194"/>
    </location>
</feature>
<feature type="transmembrane region" description="Helical" evidence="1">
    <location>
        <begin position="206"/>
        <end position="231"/>
    </location>
</feature>
<dbReference type="EMBL" id="JBHUNF010000001">
    <property type="protein sequence ID" value="MFD2674034.1"/>
    <property type="molecule type" value="Genomic_DNA"/>
</dbReference>